<evidence type="ECO:0000256" key="1">
    <source>
        <dbReference type="SAM" id="MobiDB-lite"/>
    </source>
</evidence>
<comment type="caution">
    <text evidence="2">The sequence shown here is derived from an EMBL/GenBank/DDBJ whole genome shotgun (WGS) entry which is preliminary data.</text>
</comment>
<dbReference type="Proteomes" id="UP000703269">
    <property type="component" value="Unassembled WGS sequence"/>
</dbReference>
<feature type="region of interest" description="Disordered" evidence="1">
    <location>
        <begin position="1"/>
        <end position="32"/>
    </location>
</feature>
<keyword evidence="3" id="KW-1185">Reference proteome</keyword>
<feature type="region of interest" description="Disordered" evidence="1">
    <location>
        <begin position="315"/>
        <end position="361"/>
    </location>
</feature>
<dbReference type="EMBL" id="BPQB01000006">
    <property type="protein sequence ID" value="GJE87354.1"/>
    <property type="molecule type" value="Genomic_DNA"/>
</dbReference>
<feature type="compositionally biased region" description="Acidic residues" evidence="1">
    <location>
        <begin position="326"/>
        <end position="337"/>
    </location>
</feature>
<evidence type="ECO:0000313" key="3">
    <source>
        <dbReference type="Proteomes" id="UP000703269"/>
    </source>
</evidence>
<organism evidence="2 3">
    <name type="scientific">Phanerochaete sordida</name>
    <dbReference type="NCBI Taxonomy" id="48140"/>
    <lineage>
        <taxon>Eukaryota</taxon>
        <taxon>Fungi</taxon>
        <taxon>Dikarya</taxon>
        <taxon>Basidiomycota</taxon>
        <taxon>Agaricomycotina</taxon>
        <taxon>Agaricomycetes</taxon>
        <taxon>Polyporales</taxon>
        <taxon>Phanerochaetaceae</taxon>
        <taxon>Phanerochaete</taxon>
    </lineage>
</organism>
<name>A0A9P3LAA9_9APHY</name>
<protein>
    <submittedName>
        <fullName evidence="2">Uncharacterized protein</fullName>
    </submittedName>
</protein>
<reference evidence="2 3" key="1">
    <citation type="submission" date="2021-08" db="EMBL/GenBank/DDBJ databases">
        <title>Draft Genome Sequence of Phanerochaete sordida strain YK-624.</title>
        <authorList>
            <person name="Mori T."/>
            <person name="Dohra H."/>
            <person name="Suzuki T."/>
            <person name="Kawagishi H."/>
            <person name="Hirai H."/>
        </authorList>
    </citation>
    <scope>NUCLEOTIDE SEQUENCE [LARGE SCALE GENOMIC DNA]</scope>
    <source>
        <strain evidence="2 3">YK-624</strain>
    </source>
</reference>
<dbReference type="AlphaFoldDB" id="A0A9P3LAA9"/>
<accession>A0A9P3LAA9</accession>
<sequence length="1223" mass="135702">MESDADDSEKYAPESGSEISIEDADEVEDRSWDDPELVRENLELILGSKHTFQSQAYSSHRYNKAPNPVLTVSEFGIVTLPLISKTAEDLKNYCIQLSMEPQDAGADAAASSTCVWELPPESFTSLNYAWNSFMQDVCTDVGSAFCVDMDDGRITCESETLLLLGPGARIPHSRMVSHEDQVFAKIMVSLPSEFSGGSIHFRHEGESAHHESGPHNLLFTSVAAWYTAVHCDNNPITEGNRLVMLYNLRWASDAGCPHPPRYDLALSRLERILQAWKLDCERPQTPEVRADGTLPLRDSSRQRYKTPEQIMYLLKEQPMHHVRESDTDDSDESDTEGDGGKATSGANSGSEQSGKGASSLRGGDARRFRLLRRAADQQGFSLGFADASIQWLSAVTFTRIPGQDEILPLEWDDHKNEETRSMGPLRTAEGKLIQDDVSHDRYYGDSIPEDFMGEIFKGRWQSEYWHSDIEHPNERYLRYGYVTRDFTGQLLVVWPRGSSRIMRYQAHDGFMRACSDLEGHLHEPAETMSLARFILEHSDHSESRAAKACAKAACAWENLELWDSATALCAGNNILAIIPYDVMLKAVTCFGLDAVRPSFERFIREDSSTPRKLRFISTIRASGDASDNVKRWAANQVLDSLKSLQNLQRDDIPALLDTAVESDGVEFIRASMLEHVCVVAKPETLLDFSVALFDDPRFPVSDTKHAVVHDALSVAMSQASLVSKRDLRLAKRFITAILNASCFDLLSRVFNNLEHHIPSDGNNAGEYAATVMLPLLGHSLEHAKSIDATLATHKSSLDTSMRLYLDRLHDRANTPRGEPDEYIGIVLDTVLLSPDPGGEFARVFDLLKDAPLSAVDLRALANAVHGRREGLVSHMVLDTDSLTDIALSLGQRYALALALDSPGEIMSVLNWSDALGLPSVADIVLQRLRSVDFGNVTYISTILFVVLPKLKVWAVHNDRLADIRSTVQSVVSVWFEAALGPEPVLAPAVTQALARLTSWTCDCAQCTQVRNFLRRTGNHELVLESIGAVRRRHVEAEIATHASTLATKEIIYQHGPFMQGCRVSKTRPLLPPVLWRREKERGKEILSGLASGAEELSDMLGEAYNSIAPLVLSWAPIVLAGDTQVKEPDVDPAASINQLASLEHEEEPSAILDSVKTEDYAEGLPSYPINEASSRVVKRERTLDLEGRPSGSTGTDIEDEDPPPKRTKAEYSDSLMWDSLQKW</sequence>
<evidence type="ECO:0000313" key="2">
    <source>
        <dbReference type="EMBL" id="GJE87354.1"/>
    </source>
</evidence>
<proteinExistence type="predicted"/>
<gene>
    <name evidence="2" type="ORF">PsYK624_034370</name>
</gene>
<feature type="compositionally biased region" description="Basic and acidic residues" evidence="1">
    <location>
        <begin position="1177"/>
        <end position="1187"/>
    </location>
</feature>
<feature type="region of interest" description="Disordered" evidence="1">
    <location>
        <begin position="1173"/>
        <end position="1223"/>
    </location>
</feature>
<feature type="compositionally biased region" description="Basic and acidic residues" evidence="1">
    <location>
        <begin position="1202"/>
        <end position="1211"/>
    </location>
</feature>
<feature type="compositionally biased region" description="Polar residues" evidence="1">
    <location>
        <begin position="344"/>
        <end position="356"/>
    </location>
</feature>
<dbReference type="OrthoDB" id="27483at2759"/>